<sequence>MEKPSEYHHIQSHLTELRPVEIKDLRVETARRPESLGVTRAEAFIKNATRPTKDKDGFNQRFNTAVESVGPVAKKTTEDIFDLRTIQESEEFLKGATQLEGWRTEASTPYLADSGSPISQEKFRLLLLSSLPAELIPFINDYFYFKYDDDVNAPAIDYQVTAERTDQDLDSTNQAVSGAKIRVTLGRQSMESTSVISRPAQGQDSRSPVFYNYSSPQKLLYYLGHLFSNLLTDPDTKESEPFEPSPKWSYFVGLAFAAPQKAEETDPKLYQHFLQQCAQLNDAKIAASTMTDIVRHQRSHGTSSNIDIRPEYLRQIETADLRSQQEIAEERARDAEPSAMRFEKVIEGINKGLRTNKILDLLGIKLMIKYELPTQPKRSMELEKDGTELKKYLEMSPEERFTELISASKDYQRETNDKERNKVRHTMRRIILAGSQQGLWQEWQEILFLHTTSQTFRESNGQIIDKEDFEDLTVIRQASQQAGRFGTGFMPYVAETMPSDLGRKAQIYRRRPIDGPNGNQAVEARIRQEIAAKSDESLKKEAVAGYGLVRDKDDRWLELNSNLGSANWRTAHGNLSDHLDPIVAHQLQQRYFLPLRIRQVPLDILYRLKRLYASDVLMVKSSKQSYDKDLPVTVREALDHFGAELTSSPIEQVKDIEASARYFQRGQGKADELIEFHKQLQEIQSKLRTMIDRKFRDQSGIPTVDTAVLAIIADKLIAGQSLHSLLNQGAEITKKAMAATALSNILPPAEQARYQERTIQTIYRVFGALSRDRDGTELLEAMAKLHRYETEAIPAGAQALRRKLEKLGEVKYRAHAQDMAIFDQITDLPLKELVAEFRTYENQADEGITDAQQRLFEDLTIDLRSEFNGLGGRLKSELIKFSENKMN</sequence>
<evidence type="ECO:0000313" key="1">
    <source>
        <dbReference type="EMBL" id="TSC65438.1"/>
    </source>
</evidence>
<gene>
    <name evidence="1" type="ORF">CEO22_481</name>
</gene>
<accession>A0A554JAP9</accession>
<dbReference type="AlphaFoldDB" id="A0A554JAP9"/>
<comment type="caution">
    <text evidence="1">The sequence shown here is derived from an EMBL/GenBank/DDBJ whole genome shotgun (WGS) entry which is preliminary data.</text>
</comment>
<dbReference type="EMBL" id="VMFD01000043">
    <property type="protein sequence ID" value="TSC65438.1"/>
    <property type="molecule type" value="Genomic_DNA"/>
</dbReference>
<proteinExistence type="predicted"/>
<reference evidence="1 2" key="1">
    <citation type="submission" date="2017-08" db="EMBL/GenBank/DDBJ databases">
        <title>Mechanisms for carbon and nitrogen cycling indicate functional differentiation within the Candidate Phyla Radiation.</title>
        <authorList>
            <person name="Danczak R.E."/>
            <person name="Johnston M.D."/>
            <person name="Kenah C."/>
            <person name="Slattery M."/>
            <person name="Wrighton K.C."/>
            <person name="Wilkins M.J."/>
        </authorList>
    </citation>
    <scope>NUCLEOTIDE SEQUENCE [LARGE SCALE GENOMIC DNA]</scope>
    <source>
        <strain evidence="1">Gr01-1014_85</strain>
    </source>
</reference>
<organism evidence="1 2">
    <name type="scientific">Candidatus Berkelbacteria bacterium Gr01-1014_85</name>
    <dbReference type="NCBI Taxonomy" id="2017150"/>
    <lineage>
        <taxon>Bacteria</taxon>
        <taxon>Candidatus Berkelbacteria</taxon>
    </lineage>
</organism>
<name>A0A554JAP9_9BACT</name>
<feature type="non-terminal residue" evidence="1">
    <location>
        <position position="887"/>
    </location>
</feature>
<evidence type="ECO:0000313" key="2">
    <source>
        <dbReference type="Proteomes" id="UP000316253"/>
    </source>
</evidence>
<dbReference type="Proteomes" id="UP000316253">
    <property type="component" value="Unassembled WGS sequence"/>
</dbReference>
<protein>
    <submittedName>
        <fullName evidence="1">Uncharacterized protein</fullName>
    </submittedName>
</protein>